<accession>A0AAW2F234</accession>
<dbReference type="Proteomes" id="UP001430953">
    <property type="component" value="Unassembled WGS sequence"/>
</dbReference>
<evidence type="ECO:0000313" key="1">
    <source>
        <dbReference type="EMBL" id="KAL0110061.1"/>
    </source>
</evidence>
<sequence>MLSANGKISTENLAARIVFASVEKRVAITNYEEVTAARLIGPIGSGAENFKSRCPRNSRDNGHYRVSRGPTACIARERCRELHPSTSLMSKRNPCLSPFPRVIRSSRNARNDVTRDKIANYRAYSR</sequence>
<dbReference type="EMBL" id="JADYXP020000014">
    <property type="protein sequence ID" value="KAL0110061.1"/>
    <property type="molecule type" value="Genomic_DNA"/>
</dbReference>
<reference evidence="1 2" key="1">
    <citation type="submission" date="2023-03" db="EMBL/GenBank/DDBJ databases">
        <title>High recombination rates correlate with genetic variation in Cardiocondyla obscurior ants.</title>
        <authorList>
            <person name="Errbii M."/>
        </authorList>
    </citation>
    <scope>NUCLEOTIDE SEQUENCE [LARGE SCALE GENOMIC DNA]</scope>
    <source>
        <strain evidence="1">Alpha-2009</strain>
        <tissue evidence="1">Whole body</tissue>
    </source>
</reference>
<name>A0AAW2F234_9HYME</name>
<organism evidence="1 2">
    <name type="scientific">Cardiocondyla obscurior</name>
    <dbReference type="NCBI Taxonomy" id="286306"/>
    <lineage>
        <taxon>Eukaryota</taxon>
        <taxon>Metazoa</taxon>
        <taxon>Ecdysozoa</taxon>
        <taxon>Arthropoda</taxon>
        <taxon>Hexapoda</taxon>
        <taxon>Insecta</taxon>
        <taxon>Pterygota</taxon>
        <taxon>Neoptera</taxon>
        <taxon>Endopterygota</taxon>
        <taxon>Hymenoptera</taxon>
        <taxon>Apocrita</taxon>
        <taxon>Aculeata</taxon>
        <taxon>Formicoidea</taxon>
        <taxon>Formicidae</taxon>
        <taxon>Myrmicinae</taxon>
        <taxon>Cardiocondyla</taxon>
    </lineage>
</organism>
<proteinExistence type="predicted"/>
<gene>
    <name evidence="1" type="ORF">PUN28_013594</name>
</gene>
<keyword evidence="2" id="KW-1185">Reference proteome</keyword>
<evidence type="ECO:0000313" key="2">
    <source>
        <dbReference type="Proteomes" id="UP001430953"/>
    </source>
</evidence>
<comment type="caution">
    <text evidence="1">The sequence shown here is derived from an EMBL/GenBank/DDBJ whole genome shotgun (WGS) entry which is preliminary data.</text>
</comment>
<protein>
    <submittedName>
        <fullName evidence="1">Uncharacterized protein</fullName>
    </submittedName>
</protein>
<dbReference type="AlphaFoldDB" id="A0AAW2F234"/>